<feature type="non-terminal residue" evidence="1">
    <location>
        <position position="1"/>
    </location>
</feature>
<accession>A0A1B6K277</accession>
<dbReference type="AlphaFoldDB" id="A0A1B6K277"/>
<gene>
    <name evidence="1" type="ORF">g.56521</name>
</gene>
<protein>
    <submittedName>
        <fullName evidence="1">Uncharacterized protein</fullName>
    </submittedName>
</protein>
<reference evidence="1" key="1">
    <citation type="submission" date="2015-11" db="EMBL/GenBank/DDBJ databases">
        <title>De novo transcriptome assembly of four potential Pierce s Disease insect vectors from Arizona vineyards.</title>
        <authorList>
            <person name="Tassone E.E."/>
        </authorList>
    </citation>
    <scope>NUCLEOTIDE SEQUENCE</scope>
</reference>
<feature type="non-terminal residue" evidence="1">
    <location>
        <position position="107"/>
    </location>
</feature>
<proteinExistence type="predicted"/>
<evidence type="ECO:0000313" key="1">
    <source>
        <dbReference type="EMBL" id="JAT05567.1"/>
    </source>
</evidence>
<organism evidence="1">
    <name type="scientific">Homalodisca liturata</name>
    <dbReference type="NCBI Taxonomy" id="320908"/>
    <lineage>
        <taxon>Eukaryota</taxon>
        <taxon>Metazoa</taxon>
        <taxon>Ecdysozoa</taxon>
        <taxon>Arthropoda</taxon>
        <taxon>Hexapoda</taxon>
        <taxon>Insecta</taxon>
        <taxon>Pterygota</taxon>
        <taxon>Neoptera</taxon>
        <taxon>Paraneoptera</taxon>
        <taxon>Hemiptera</taxon>
        <taxon>Auchenorrhyncha</taxon>
        <taxon>Membracoidea</taxon>
        <taxon>Cicadellidae</taxon>
        <taxon>Cicadellinae</taxon>
        <taxon>Proconiini</taxon>
        <taxon>Homalodisca</taxon>
    </lineage>
</organism>
<sequence length="107" mass="11702">TSIVLKDRLTYQVFNSNNNNQNTWRTEATVEGAWEIDTLNMWIVRARILLGLTFVYINSAREGQICCPSLVTDTGVTSSIAPLVDTHTMTAQLSCVAHGAVISSQSA</sequence>
<dbReference type="EMBL" id="GECU01002140">
    <property type="protein sequence ID" value="JAT05567.1"/>
    <property type="molecule type" value="Transcribed_RNA"/>
</dbReference>
<name>A0A1B6K277_9HEMI</name>